<dbReference type="InterPro" id="IPR008780">
    <property type="entry name" value="Plasmodium_Vir"/>
</dbReference>
<evidence type="ECO:0000313" key="3">
    <source>
        <dbReference type="Proteomes" id="UP000779233"/>
    </source>
</evidence>
<evidence type="ECO:0000256" key="1">
    <source>
        <dbReference type="SAM" id="Phobius"/>
    </source>
</evidence>
<proteinExistence type="predicted"/>
<keyword evidence="1" id="KW-0812">Transmembrane</keyword>
<comment type="caution">
    <text evidence="2">The sequence shown here is derived from an EMBL/GenBank/DDBJ whole genome shotgun (WGS) entry which is preliminary data.</text>
</comment>
<keyword evidence="1" id="KW-0472">Membrane</keyword>
<dbReference type="Proteomes" id="UP000779233">
    <property type="component" value="Unassembled WGS sequence"/>
</dbReference>
<protein>
    <submittedName>
        <fullName evidence="2">(malaria parasite P. vivax) hypothetical protein</fullName>
    </submittedName>
</protein>
<dbReference type="EMBL" id="CAJZCX010000013">
    <property type="protein sequence ID" value="CAG9482891.1"/>
    <property type="molecule type" value="Genomic_DNA"/>
</dbReference>
<reference evidence="2" key="1">
    <citation type="submission" date="2021-09" db="EMBL/GenBank/DDBJ databases">
        <authorList>
            <consortium name="Pathogen Informatics"/>
        </authorList>
    </citation>
    <scope>NUCLEOTIDE SEQUENCE</scope>
    <source>
        <strain evidence="2">PvW1</strain>
    </source>
</reference>
<feature type="transmembrane region" description="Helical" evidence="1">
    <location>
        <begin position="285"/>
        <end position="305"/>
    </location>
</feature>
<keyword evidence="1" id="KW-1133">Transmembrane helix</keyword>
<organism evidence="2 3">
    <name type="scientific">Plasmodium vivax</name>
    <name type="common">malaria parasite P. vivax</name>
    <dbReference type="NCBI Taxonomy" id="5855"/>
    <lineage>
        <taxon>Eukaryota</taxon>
        <taxon>Sar</taxon>
        <taxon>Alveolata</taxon>
        <taxon>Apicomplexa</taxon>
        <taxon>Aconoidasida</taxon>
        <taxon>Haemosporida</taxon>
        <taxon>Plasmodiidae</taxon>
        <taxon>Plasmodium</taxon>
        <taxon>Plasmodium (Plasmodium)</taxon>
    </lineage>
</organism>
<dbReference type="Pfam" id="PF05795">
    <property type="entry name" value="Plasmodium_Vir"/>
    <property type="match status" value="1"/>
</dbReference>
<sequence length="359" mass="41851">MSNDQDSNLDKIKEEYDFIANSVFYEIYKEFDISCTGYNTDNKASCPPRTLDSASTSTNVINLLKELYSNFYRVNITCQGHNNDYFGDYLYEVKKIGCMCLKYWLYDQIITKGLNESEIKDLFNGYNHYINGKIKDISKNYCNFKELDLNDIKNIKKIYALNTFLHTYYTNFNNCNSNSCNYMEYFGEGLDEFINSIKKCSSNEYSGNYCEEFNEFLNICKDGNKYAGFKTYHDNDKNAEDTSMKYLLSVETYEQKPLYIYIKNKEVLNFVRNSHFLNALNRTTIAATSAVGSAIGLSSIFYYLYKFTPFGSSLRKGKGKNIVNTDKDEHNDLLYTGYTEEKPFKSRKYNVAYHNFTNT</sequence>
<dbReference type="AlphaFoldDB" id="A0A8S4HFQ1"/>
<gene>
    <name evidence="2" type="ORF">PVW1_040032800</name>
</gene>
<evidence type="ECO:0000313" key="2">
    <source>
        <dbReference type="EMBL" id="CAG9482891.1"/>
    </source>
</evidence>
<name>A0A8S4HFQ1_PLAVI</name>
<dbReference type="VEuPathDB" id="PlasmoDB:PVPAM_000009900"/>
<accession>A0A8S4HFQ1</accession>